<sequence>MSLPLIDSSQKPVTTESVLEELTRSGSDVSVIVNTPNWNAIPLLIRDWDRKEETTKMRLLDEMSRILTLASDLEVPMANKRLLHSTLSTLSQTPTLSKKVRLRITQALVALDSVPDGPFLLVETAEFRGMEQSHSELTKRINHLQKELEESKRKAEEKTTRELEEAREEMANSEREKREMSEKMELMKLQLVNLPIWIGTESLQTLDRTVHRLTPTTLTPSIKFERSNKWRTAFTHPIDEGEWELMIRRSKQTGLALGFVRHPLPEDATHNNCGSNADGIGGDFVIWDGKMWKNGEFKPEGTNKKCDRIGQTAAIRVNIRKREARLFIDDEEQPGIFTGIPSPLCLGISTSSPLSLSGSRAILLTMCSLLPIFSVLILKLILQRMSSLCMQIIAHITPAIIHCPPQR</sequence>
<organism evidence="3 4">
    <name type="scientific">Blattamonas nauphoetae</name>
    <dbReference type="NCBI Taxonomy" id="2049346"/>
    <lineage>
        <taxon>Eukaryota</taxon>
        <taxon>Metamonada</taxon>
        <taxon>Preaxostyla</taxon>
        <taxon>Oxymonadida</taxon>
        <taxon>Blattamonas</taxon>
    </lineage>
</organism>
<keyword evidence="2" id="KW-0812">Transmembrane</keyword>
<evidence type="ECO:0000313" key="3">
    <source>
        <dbReference type="EMBL" id="KAK2950981.1"/>
    </source>
</evidence>
<name>A0ABQ9XL49_9EUKA</name>
<reference evidence="3 4" key="1">
    <citation type="journal article" date="2022" name="bioRxiv">
        <title>Genomics of Preaxostyla Flagellates Illuminates Evolutionary Transitions and the Path Towards Mitochondrial Loss.</title>
        <authorList>
            <person name="Novak L.V.F."/>
            <person name="Treitli S.C."/>
            <person name="Pyrih J."/>
            <person name="Halakuc P."/>
            <person name="Pipaliya S.V."/>
            <person name="Vacek V."/>
            <person name="Brzon O."/>
            <person name="Soukal P."/>
            <person name="Eme L."/>
            <person name="Dacks J.B."/>
            <person name="Karnkowska A."/>
            <person name="Elias M."/>
            <person name="Hampl V."/>
        </authorList>
    </citation>
    <scope>NUCLEOTIDE SEQUENCE [LARGE SCALE GENOMIC DNA]</scope>
    <source>
        <strain evidence="3">NAU3</strain>
        <tissue evidence="3">Gut</tissue>
    </source>
</reference>
<evidence type="ECO:0000313" key="4">
    <source>
        <dbReference type="Proteomes" id="UP001281761"/>
    </source>
</evidence>
<keyword evidence="2" id="KW-1133">Transmembrane helix</keyword>
<accession>A0ABQ9XL49</accession>
<proteinExistence type="predicted"/>
<keyword evidence="4" id="KW-1185">Reference proteome</keyword>
<evidence type="ECO:0000256" key="2">
    <source>
        <dbReference type="SAM" id="Phobius"/>
    </source>
</evidence>
<dbReference type="EMBL" id="JARBJD010000126">
    <property type="protein sequence ID" value="KAK2950981.1"/>
    <property type="molecule type" value="Genomic_DNA"/>
</dbReference>
<protein>
    <submittedName>
        <fullName evidence="3">Uncharacterized protein</fullName>
    </submittedName>
</protein>
<feature type="region of interest" description="Disordered" evidence="1">
    <location>
        <begin position="148"/>
        <end position="179"/>
    </location>
</feature>
<evidence type="ECO:0000256" key="1">
    <source>
        <dbReference type="SAM" id="MobiDB-lite"/>
    </source>
</evidence>
<dbReference type="Proteomes" id="UP001281761">
    <property type="component" value="Unassembled WGS sequence"/>
</dbReference>
<gene>
    <name evidence="3" type="ORF">BLNAU_14059</name>
</gene>
<feature type="transmembrane region" description="Helical" evidence="2">
    <location>
        <begin position="361"/>
        <end position="382"/>
    </location>
</feature>
<keyword evidence="2" id="KW-0472">Membrane</keyword>
<comment type="caution">
    <text evidence="3">The sequence shown here is derived from an EMBL/GenBank/DDBJ whole genome shotgun (WGS) entry which is preliminary data.</text>
</comment>